<sequence length="1224" mass="137579">MSNLQKAQSGSTDTLMAGLEHIVGQSRFLKGKTDEELEAELAELEKQAAAEQLASQRTLDYSLQHDAQPREWPWASPARLASDPTVLDTDKSFESTLPAIPTPVRTSRAQPPSILVHSQSKDLEDGLDDLEVREAIMDDWQSGPKSKKRQQLQQIFQMCGFDPATFIEEVEVIRSELEESEVTVEGENISKDDMLNEWGWSEPRVSAVIKFCRTCPAKYMRRDKYEAKTLYWAEKTIKGVHRKKTSTQMNRTARWRELGIKGNLSPAGVVELAPQGGHGAAGKDASVPKGASDDEVEPDADLEVDNLAEIRKQAGLPDIPPDGLPSASAQKMMTCIDKRVAKLRLGLEKFEAAGNLSDLQTRMKNKIEEVITNLETKQKTIEETFNNGVVDGLSRKVESTLRGLFTEAQRSAMEAVSLEGRMRTLYPKVEKPVPASSVDSMARNAAIEAEQHGLKTPRLNRGEWSKKNASRSAQRMIARLGYKWHIPISVMEYHFGSQQLHLPYLSPIEVCKFLMTKHPECFCGGFQLDSEIQCLLATFWKNYRAVHAGHAVFHRPDESASLELTIPLALYGDEGRGRRRGNTALVTLDATFGINTAKHWQEGRLSTSHECCNSDTLKLDDFILPTMKEHSFLSRVPLFLLPCSLYKQHPDLIEFMLGKIAKELKQLFWEGLTIRGKVYTFAILGMKGHAKWLAEVGNLTRFYGKKGNRRLLGVCPECHAGMAGAPYEDVTNNARWISTLWRSRPWDFEPSLEEIPFDAREPERMLRRDLMHVTKLGVYRHHLGSILKVLVRWKIYQQGQPNDVPTLLSRLHGHFRLWCATFSKSPAVRSFTPQLLNWKRWSDYAWLNTKASDCILINQWMQDFLPTLRAEINPEHRVFLDVMLQVCQSISRFTQLVFGHGLLWRRSCCEAALNEGTRILNGYTWLAKAVMPLNANGMEAVTEVPSPEFGGTKTVPGTKGNRRGAGKDDIDLHVDNWMNHSCDERLENCSSSKVVDLSVQSDHIVLRFDADPGLQTGQIRTKEEQAFKKYLKLLFVFVPILGLSLAIATYVTAKYVGGETIMQVKFHFLRQYQLGYVFLAAWLIGLARAAVALLANSARAAARLDRPDQHVYKIMDASGSLKSAPYVLMATTGAVGRFNRTQRAAYNMDESLPCFLVNTLLASSVFGPVTLLPLLLYCYGRLSFTVKYKKSLKERGAGFLPSMIGEKWIEGLVLLSAIKSLTGL</sequence>
<keyword evidence="4" id="KW-1185">Reference proteome</keyword>
<feature type="transmembrane region" description="Helical" evidence="2">
    <location>
        <begin position="1155"/>
        <end position="1180"/>
    </location>
</feature>
<accession>A0ABP0KZE8</accession>
<dbReference type="Gene3D" id="1.20.120.550">
    <property type="entry name" value="Membrane associated eicosanoid/glutathione metabolism-like domain"/>
    <property type="match status" value="1"/>
</dbReference>
<protein>
    <submittedName>
        <fullName evidence="3">E3 ubiquitin-protein ligase HERC1</fullName>
    </submittedName>
</protein>
<keyword evidence="2" id="KW-0472">Membrane</keyword>
<gene>
    <name evidence="3" type="ORF">SCF082_LOCUS19973</name>
</gene>
<evidence type="ECO:0000256" key="2">
    <source>
        <dbReference type="SAM" id="Phobius"/>
    </source>
</evidence>
<dbReference type="Proteomes" id="UP001642464">
    <property type="component" value="Unassembled WGS sequence"/>
</dbReference>
<proteinExistence type="predicted"/>
<comment type="caution">
    <text evidence="3">The sequence shown here is derived from an EMBL/GenBank/DDBJ whole genome shotgun (WGS) entry which is preliminary data.</text>
</comment>
<feature type="transmembrane region" description="Helical" evidence="2">
    <location>
        <begin position="1030"/>
        <end position="1053"/>
    </location>
</feature>
<dbReference type="EMBL" id="CAXAMM010013781">
    <property type="protein sequence ID" value="CAK9032204.1"/>
    <property type="molecule type" value="Genomic_DNA"/>
</dbReference>
<feature type="transmembrane region" description="Helical" evidence="2">
    <location>
        <begin position="1074"/>
        <end position="1095"/>
    </location>
</feature>
<keyword evidence="2" id="KW-1133">Transmembrane helix</keyword>
<evidence type="ECO:0000313" key="4">
    <source>
        <dbReference type="Proteomes" id="UP001642464"/>
    </source>
</evidence>
<organism evidence="3 4">
    <name type="scientific">Durusdinium trenchii</name>
    <dbReference type="NCBI Taxonomy" id="1381693"/>
    <lineage>
        <taxon>Eukaryota</taxon>
        <taxon>Sar</taxon>
        <taxon>Alveolata</taxon>
        <taxon>Dinophyceae</taxon>
        <taxon>Suessiales</taxon>
        <taxon>Symbiodiniaceae</taxon>
        <taxon>Durusdinium</taxon>
    </lineage>
</organism>
<feature type="region of interest" description="Disordered" evidence="1">
    <location>
        <begin position="944"/>
        <end position="965"/>
    </location>
</feature>
<dbReference type="InterPro" id="IPR023352">
    <property type="entry name" value="MAPEG-like_dom_sf"/>
</dbReference>
<evidence type="ECO:0000313" key="3">
    <source>
        <dbReference type="EMBL" id="CAK9032204.1"/>
    </source>
</evidence>
<feature type="region of interest" description="Disordered" evidence="1">
    <location>
        <begin position="273"/>
        <end position="296"/>
    </location>
</feature>
<keyword evidence="2" id="KW-0812">Transmembrane</keyword>
<evidence type="ECO:0000256" key="1">
    <source>
        <dbReference type="SAM" id="MobiDB-lite"/>
    </source>
</evidence>
<dbReference type="SUPFAM" id="SSF161084">
    <property type="entry name" value="MAPEG domain-like"/>
    <property type="match status" value="1"/>
</dbReference>
<name>A0ABP0KZE8_9DINO</name>
<reference evidence="3 4" key="1">
    <citation type="submission" date="2024-02" db="EMBL/GenBank/DDBJ databases">
        <authorList>
            <person name="Chen Y."/>
            <person name="Shah S."/>
            <person name="Dougan E. K."/>
            <person name="Thang M."/>
            <person name="Chan C."/>
        </authorList>
    </citation>
    <scope>NUCLEOTIDE SEQUENCE [LARGE SCALE GENOMIC DNA]</scope>
</reference>